<name>A0ACC0Q0A2_RHOML</name>
<evidence type="ECO:0000313" key="2">
    <source>
        <dbReference type="Proteomes" id="UP001062846"/>
    </source>
</evidence>
<dbReference type="Proteomes" id="UP001062846">
    <property type="component" value="Chromosome 1"/>
</dbReference>
<accession>A0ACC0Q0A2</accession>
<organism evidence="1 2">
    <name type="scientific">Rhododendron molle</name>
    <name type="common">Chinese azalea</name>
    <name type="synonym">Azalea mollis</name>
    <dbReference type="NCBI Taxonomy" id="49168"/>
    <lineage>
        <taxon>Eukaryota</taxon>
        <taxon>Viridiplantae</taxon>
        <taxon>Streptophyta</taxon>
        <taxon>Embryophyta</taxon>
        <taxon>Tracheophyta</taxon>
        <taxon>Spermatophyta</taxon>
        <taxon>Magnoliopsida</taxon>
        <taxon>eudicotyledons</taxon>
        <taxon>Gunneridae</taxon>
        <taxon>Pentapetalae</taxon>
        <taxon>asterids</taxon>
        <taxon>Ericales</taxon>
        <taxon>Ericaceae</taxon>
        <taxon>Ericoideae</taxon>
        <taxon>Rhodoreae</taxon>
        <taxon>Rhododendron</taxon>
    </lineage>
</organism>
<evidence type="ECO:0000313" key="1">
    <source>
        <dbReference type="EMBL" id="KAI8570218.1"/>
    </source>
</evidence>
<dbReference type="EMBL" id="CM046388">
    <property type="protein sequence ID" value="KAI8570218.1"/>
    <property type="molecule type" value="Genomic_DNA"/>
</dbReference>
<sequence>MEELLCDASMRGDLELLHKIIEEDNYILNKVLVGSFKGKNPLHVATSTGKAEVVLALLEAKPKLAEVLDTELGTTLHMASANGDLTDCGSFSGA</sequence>
<gene>
    <name evidence="1" type="ORF">RHMOL_Rhmol01G0016900</name>
</gene>
<reference evidence="1" key="1">
    <citation type="submission" date="2022-02" db="EMBL/GenBank/DDBJ databases">
        <title>Plant Genome Project.</title>
        <authorList>
            <person name="Zhang R.-G."/>
        </authorList>
    </citation>
    <scope>NUCLEOTIDE SEQUENCE</scope>
    <source>
        <strain evidence="1">AT1</strain>
    </source>
</reference>
<proteinExistence type="predicted"/>
<comment type="caution">
    <text evidence="1">The sequence shown here is derived from an EMBL/GenBank/DDBJ whole genome shotgun (WGS) entry which is preliminary data.</text>
</comment>
<keyword evidence="2" id="KW-1185">Reference proteome</keyword>
<protein>
    <submittedName>
        <fullName evidence="1">Uncharacterized protein</fullName>
    </submittedName>
</protein>